<feature type="chain" id="PRO_5021322287" evidence="2">
    <location>
        <begin position="19"/>
        <end position="210"/>
    </location>
</feature>
<dbReference type="STRING" id="86259.A0A4Z1P367"/>
<reference evidence="3 4" key="1">
    <citation type="submission" date="2019-04" db="EMBL/GenBank/DDBJ databases">
        <title>High contiguity whole genome sequence and gene annotation resource for two Venturia nashicola isolates.</title>
        <authorList>
            <person name="Prokchorchik M."/>
            <person name="Won K."/>
            <person name="Lee Y."/>
            <person name="Choi E.D."/>
            <person name="Segonzac C."/>
            <person name="Sohn K.H."/>
        </authorList>
    </citation>
    <scope>NUCLEOTIDE SEQUENCE [LARGE SCALE GENOMIC DNA]</scope>
    <source>
        <strain evidence="3 4">PRI2</strain>
    </source>
</reference>
<feature type="compositionally biased region" description="Low complexity" evidence="1">
    <location>
        <begin position="107"/>
        <end position="121"/>
    </location>
</feature>
<feature type="compositionally biased region" description="Polar residues" evidence="1">
    <location>
        <begin position="64"/>
        <end position="77"/>
    </location>
</feature>
<keyword evidence="2" id="KW-0732">Signal</keyword>
<feature type="region of interest" description="Disordered" evidence="1">
    <location>
        <begin position="59"/>
        <end position="145"/>
    </location>
</feature>
<dbReference type="EMBL" id="SNSC02000021">
    <property type="protein sequence ID" value="TID15098.1"/>
    <property type="molecule type" value="Genomic_DNA"/>
</dbReference>
<comment type="caution">
    <text evidence="3">The sequence shown here is derived from an EMBL/GenBank/DDBJ whole genome shotgun (WGS) entry which is preliminary data.</text>
</comment>
<feature type="signal peptide" evidence="2">
    <location>
        <begin position="1"/>
        <end position="18"/>
    </location>
</feature>
<proteinExistence type="predicted"/>
<accession>A0A4Z1P367</accession>
<organism evidence="3 4">
    <name type="scientific">Venturia nashicola</name>
    <dbReference type="NCBI Taxonomy" id="86259"/>
    <lineage>
        <taxon>Eukaryota</taxon>
        <taxon>Fungi</taxon>
        <taxon>Dikarya</taxon>
        <taxon>Ascomycota</taxon>
        <taxon>Pezizomycotina</taxon>
        <taxon>Dothideomycetes</taxon>
        <taxon>Pleosporomycetidae</taxon>
        <taxon>Venturiales</taxon>
        <taxon>Venturiaceae</taxon>
        <taxon>Venturia</taxon>
    </lineage>
</organism>
<gene>
    <name evidence="3" type="ORF">E6O75_ATG08351</name>
</gene>
<evidence type="ECO:0000256" key="1">
    <source>
        <dbReference type="SAM" id="MobiDB-lite"/>
    </source>
</evidence>
<dbReference type="Proteomes" id="UP000298493">
    <property type="component" value="Unassembled WGS sequence"/>
</dbReference>
<sequence>MRLTTALALALTPLFAVAENPPVGSWHFETQSGRADGVGTKHCQKFYMKKLETFSFKLDHHSTRTPSKRSPQPQSGTGDWGLYGPNGPNGPVPAISNPKPANSGSTVGQPIQPGGLPGVLPLSPPTKPSDPTPTGVWNGPVQPPKTAEEKPKCCLKYYTDDDCKLLDSEMCVEDKSDEKRNTKGKAPKEFRSFNIACTPDLFVVKVDNLY</sequence>
<feature type="compositionally biased region" description="Pro residues" evidence="1">
    <location>
        <begin position="122"/>
        <end position="131"/>
    </location>
</feature>
<name>A0A4Z1P367_9PEZI</name>
<dbReference type="AlphaFoldDB" id="A0A4Z1P367"/>
<keyword evidence="4" id="KW-1185">Reference proteome</keyword>
<protein>
    <submittedName>
        <fullName evidence="3">Uncharacterized protein</fullName>
    </submittedName>
</protein>
<evidence type="ECO:0000313" key="3">
    <source>
        <dbReference type="EMBL" id="TID15098.1"/>
    </source>
</evidence>
<evidence type="ECO:0000256" key="2">
    <source>
        <dbReference type="SAM" id="SignalP"/>
    </source>
</evidence>
<evidence type="ECO:0000313" key="4">
    <source>
        <dbReference type="Proteomes" id="UP000298493"/>
    </source>
</evidence>